<sequence length="95" mass="11237">MKCSKKIGLEINEEKTKVMETLPEKDEEDLTVDNYVFEKAHTFKYLGVTITSNNDWNIEITSRLLKAERTFFSLIQFFKSKLFSRGTKLRLYMCI</sequence>
<protein>
    <submittedName>
        <fullName evidence="1">Putative transposon-derived protein F52C9.6</fullName>
    </submittedName>
</protein>
<dbReference type="PANTHER" id="PTHR47027">
    <property type="entry name" value="REVERSE TRANSCRIPTASE DOMAIN-CONTAINING PROTEIN"/>
    <property type="match status" value="1"/>
</dbReference>
<evidence type="ECO:0000313" key="1">
    <source>
        <dbReference type="EMBL" id="KAF0701665.1"/>
    </source>
</evidence>
<dbReference type="Proteomes" id="UP000478052">
    <property type="component" value="Unassembled WGS sequence"/>
</dbReference>
<comment type="caution">
    <text evidence="1">The sequence shown here is derived from an EMBL/GenBank/DDBJ whole genome shotgun (WGS) entry which is preliminary data.</text>
</comment>
<dbReference type="EMBL" id="VUJU01014653">
    <property type="protein sequence ID" value="KAF0701665.1"/>
    <property type="molecule type" value="Genomic_DNA"/>
</dbReference>
<dbReference type="AlphaFoldDB" id="A0A6G0VM74"/>
<reference evidence="1 2" key="1">
    <citation type="submission" date="2019-08" db="EMBL/GenBank/DDBJ databases">
        <title>Whole genome of Aphis craccivora.</title>
        <authorList>
            <person name="Voronova N.V."/>
            <person name="Shulinski R.S."/>
            <person name="Bandarenka Y.V."/>
            <person name="Zhorov D.G."/>
            <person name="Warner D."/>
        </authorList>
    </citation>
    <scope>NUCLEOTIDE SEQUENCE [LARGE SCALE GENOMIC DNA]</scope>
    <source>
        <strain evidence="1">180601</strain>
        <tissue evidence="1">Whole Body</tissue>
    </source>
</reference>
<gene>
    <name evidence="1" type="ORF">FWK35_00035114</name>
</gene>
<accession>A0A6G0VM74</accession>
<keyword evidence="2" id="KW-1185">Reference proteome</keyword>
<dbReference type="OrthoDB" id="6765703at2759"/>
<name>A0A6G0VM74_APHCR</name>
<organism evidence="1 2">
    <name type="scientific">Aphis craccivora</name>
    <name type="common">Cowpea aphid</name>
    <dbReference type="NCBI Taxonomy" id="307492"/>
    <lineage>
        <taxon>Eukaryota</taxon>
        <taxon>Metazoa</taxon>
        <taxon>Ecdysozoa</taxon>
        <taxon>Arthropoda</taxon>
        <taxon>Hexapoda</taxon>
        <taxon>Insecta</taxon>
        <taxon>Pterygota</taxon>
        <taxon>Neoptera</taxon>
        <taxon>Paraneoptera</taxon>
        <taxon>Hemiptera</taxon>
        <taxon>Sternorrhyncha</taxon>
        <taxon>Aphidomorpha</taxon>
        <taxon>Aphidoidea</taxon>
        <taxon>Aphididae</taxon>
        <taxon>Aphidini</taxon>
        <taxon>Aphis</taxon>
        <taxon>Aphis</taxon>
    </lineage>
</organism>
<evidence type="ECO:0000313" key="2">
    <source>
        <dbReference type="Proteomes" id="UP000478052"/>
    </source>
</evidence>
<proteinExistence type="predicted"/>
<dbReference type="PANTHER" id="PTHR47027:SF20">
    <property type="entry name" value="REVERSE TRANSCRIPTASE-LIKE PROTEIN WITH RNA-DIRECTED DNA POLYMERASE DOMAIN"/>
    <property type="match status" value="1"/>
</dbReference>
<feature type="non-terminal residue" evidence="1">
    <location>
        <position position="95"/>
    </location>
</feature>